<accession>A0A2U8DN88</accession>
<dbReference type="OrthoDB" id="9811971at2"/>
<dbReference type="EMBL" id="CP020953">
    <property type="protein sequence ID" value="AWI03901.1"/>
    <property type="molecule type" value="Genomic_DNA"/>
</dbReference>
<comment type="similarity">
    <text evidence="1 2">Belongs to the UPF0473 family.</text>
</comment>
<sequence length="88" mass="10162">MENDVTTIILNDEDGKEVEFDVVTKMDIEDKEYIIVVPKDKEEIDEAIALRIDVDEEGNEVLTTVEDEDEFAMVEEAYETLFSEDQLN</sequence>
<dbReference type="Proteomes" id="UP000244910">
    <property type="component" value="Chromosome"/>
</dbReference>
<dbReference type="HAMAP" id="MF_01448">
    <property type="entry name" value="UPF0473"/>
    <property type="match status" value="1"/>
</dbReference>
<keyword evidence="4" id="KW-1185">Reference proteome</keyword>
<dbReference type="RefSeq" id="WP_032077729.1">
    <property type="nucleotide sequence ID" value="NZ_CP020953.1"/>
</dbReference>
<evidence type="ECO:0000313" key="3">
    <source>
        <dbReference type="EMBL" id="AWI03901.1"/>
    </source>
</evidence>
<evidence type="ECO:0000313" key="4">
    <source>
        <dbReference type="Proteomes" id="UP000244910"/>
    </source>
</evidence>
<proteinExistence type="inferred from homology"/>
<dbReference type="Pfam" id="PF06949">
    <property type="entry name" value="DUF1292"/>
    <property type="match status" value="1"/>
</dbReference>
<organism evidence="3 4">
    <name type="scientific">Clostridium drakei</name>
    <dbReference type="NCBI Taxonomy" id="332101"/>
    <lineage>
        <taxon>Bacteria</taxon>
        <taxon>Bacillati</taxon>
        <taxon>Bacillota</taxon>
        <taxon>Clostridia</taxon>
        <taxon>Eubacteriales</taxon>
        <taxon>Clostridiaceae</taxon>
        <taxon>Clostridium</taxon>
    </lineage>
</organism>
<evidence type="ECO:0000256" key="2">
    <source>
        <dbReference type="HAMAP-Rule" id="MF_01448"/>
    </source>
</evidence>
<evidence type="ECO:0000256" key="1">
    <source>
        <dbReference type="ARBA" id="ARBA00008439"/>
    </source>
</evidence>
<dbReference type="PANTHER" id="PTHR40066">
    <property type="entry name" value="UPF0473 PROTEIN CBO2561/CLC_2432"/>
    <property type="match status" value="1"/>
</dbReference>
<dbReference type="AlphaFoldDB" id="A0A2U8DN88"/>
<protein>
    <recommendedName>
        <fullName evidence="2">UPF0473 protein B9W14_05150</fullName>
    </recommendedName>
</protein>
<dbReference type="InterPro" id="IPR009711">
    <property type="entry name" value="UPF0473"/>
</dbReference>
<reference evidence="4" key="1">
    <citation type="submission" date="2017-04" db="EMBL/GenBank/DDBJ databases">
        <authorList>
            <person name="Song Y."/>
            <person name="Cho B.-K."/>
        </authorList>
    </citation>
    <scope>NUCLEOTIDE SEQUENCE [LARGE SCALE GENOMIC DNA]</scope>
    <source>
        <strain evidence="4">SL1</strain>
    </source>
</reference>
<dbReference type="KEGG" id="cdrk:B9W14_05150"/>
<gene>
    <name evidence="3" type="ORF">B9W14_05150</name>
</gene>
<dbReference type="PANTHER" id="PTHR40066:SF1">
    <property type="entry name" value="UPF0473 PROTEIN CBO2561_CLC_2432"/>
    <property type="match status" value="1"/>
</dbReference>
<name>A0A2U8DN88_9CLOT</name>